<feature type="compositionally biased region" description="Basic and acidic residues" evidence="1">
    <location>
        <begin position="86"/>
        <end position="97"/>
    </location>
</feature>
<feature type="transmembrane region" description="Helical" evidence="2">
    <location>
        <begin position="194"/>
        <end position="218"/>
    </location>
</feature>
<feature type="region of interest" description="Disordered" evidence="1">
    <location>
        <begin position="1"/>
        <end position="190"/>
    </location>
</feature>
<keyword evidence="4" id="KW-1185">Reference proteome</keyword>
<organism evidence="3 4">
    <name type="scientific">Nonomuraea corallina</name>
    <dbReference type="NCBI Taxonomy" id="2989783"/>
    <lineage>
        <taxon>Bacteria</taxon>
        <taxon>Bacillati</taxon>
        <taxon>Actinomycetota</taxon>
        <taxon>Actinomycetes</taxon>
        <taxon>Streptosporangiales</taxon>
        <taxon>Streptosporangiaceae</taxon>
        <taxon>Nonomuraea</taxon>
    </lineage>
</organism>
<keyword evidence="2" id="KW-0472">Membrane</keyword>
<gene>
    <name evidence="3" type="ORF">OUY22_13405</name>
</gene>
<protein>
    <submittedName>
        <fullName evidence="3">Uncharacterized protein</fullName>
    </submittedName>
</protein>
<proteinExistence type="predicted"/>
<reference evidence="3" key="1">
    <citation type="submission" date="2022-11" db="EMBL/GenBank/DDBJ databases">
        <title>Nonomuraea corallina sp. nov., a new species of the genus Nonomuraea isolated from sea side sediment in Thai sea.</title>
        <authorList>
            <person name="Ngamcharungchit C."/>
            <person name="Matsumoto A."/>
            <person name="Suriyachadkun C."/>
            <person name="Panbangred W."/>
            <person name="Inahashi Y."/>
            <person name="Intra B."/>
        </authorList>
    </citation>
    <scope>NUCLEOTIDE SEQUENCE</scope>
    <source>
        <strain evidence="3">MCN248</strain>
    </source>
</reference>
<keyword evidence="2" id="KW-0812">Transmembrane</keyword>
<feature type="compositionally biased region" description="Low complexity" evidence="1">
    <location>
        <begin position="25"/>
        <end position="34"/>
    </location>
</feature>
<evidence type="ECO:0000256" key="1">
    <source>
        <dbReference type="SAM" id="MobiDB-lite"/>
    </source>
</evidence>
<feature type="compositionally biased region" description="Basic and acidic residues" evidence="1">
    <location>
        <begin position="68"/>
        <end position="77"/>
    </location>
</feature>
<dbReference type="EMBL" id="JAPNNL010000042">
    <property type="protein sequence ID" value="MDA0634415.1"/>
    <property type="molecule type" value="Genomic_DNA"/>
</dbReference>
<comment type="caution">
    <text evidence="3">The sequence shown here is derived from an EMBL/GenBank/DDBJ whole genome shotgun (WGS) entry which is preliminary data.</text>
</comment>
<dbReference type="RefSeq" id="WP_270155226.1">
    <property type="nucleotide sequence ID" value="NZ_JAPNNL010000042.1"/>
</dbReference>
<keyword evidence="2" id="KW-1133">Transmembrane helix</keyword>
<sequence length="442" mass="48480">MTDSRQPHREEPWGQAPQSPPGPGRPENGPQPRQGGPPPDVDRRSGRSGSYQNPYAGEGRRNPPARQAWEDPRDPPPRPDSQVWPDPRHRQDPRPWPDEPDPQPWPDQTDPQPWAGQRHPQPGAGQRHPQPWPDQPQPWPDQPQPWTDQPQPWTEQPGPQAWADPQDPRHWQDRFGGGMGPQEFDPRPRRGTGLVVALSVGLAVVLLGGGAVGVVSYVNATGAGSAPAEPRTKPSLPTSAPWQSDEPTDEPAQDQVPDEGTPTDEPTGPAVEPTDSPSDSGRPEAGSGIAHTEFDDWRFEWEGVRFSAKKVGGWTYETCDPVDGHGVLAGNQCRRAIQVAYTAYRGHLKAVQVTMAFPSEKAAKAAAARLAKLDSSAVNTRRDMTFPTFAYGKFLTHPSKNYVVTTLVTADETARSRALKFHAYLHANGVGHFLLRDQTVTT</sequence>
<name>A0ABT4SBR3_9ACTN</name>
<feature type="compositionally biased region" description="Pro residues" evidence="1">
    <location>
        <begin position="130"/>
        <end position="143"/>
    </location>
</feature>
<evidence type="ECO:0000313" key="3">
    <source>
        <dbReference type="EMBL" id="MDA0634415.1"/>
    </source>
</evidence>
<evidence type="ECO:0000313" key="4">
    <source>
        <dbReference type="Proteomes" id="UP001144036"/>
    </source>
</evidence>
<accession>A0ABT4SBR3</accession>
<evidence type="ECO:0000256" key="2">
    <source>
        <dbReference type="SAM" id="Phobius"/>
    </source>
</evidence>
<feature type="compositionally biased region" description="Basic and acidic residues" evidence="1">
    <location>
        <begin position="1"/>
        <end position="12"/>
    </location>
</feature>
<feature type="compositionally biased region" description="Low complexity" evidence="1">
    <location>
        <begin position="144"/>
        <end position="157"/>
    </location>
</feature>
<dbReference type="Proteomes" id="UP001144036">
    <property type="component" value="Unassembled WGS sequence"/>
</dbReference>
<feature type="region of interest" description="Disordered" evidence="1">
    <location>
        <begin position="223"/>
        <end position="291"/>
    </location>
</feature>